<dbReference type="GO" id="GO:0005737">
    <property type="term" value="C:cytoplasm"/>
    <property type="evidence" value="ECO:0007669"/>
    <property type="project" value="TreeGrafter"/>
</dbReference>
<dbReference type="Pfam" id="PF00270">
    <property type="entry name" value="DEAD"/>
    <property type="match status" value="1"/>
</dbReference>
<evidence type="ECO:0000256" key="10">
    <source>
        <dbReference type="ARBA" id="ARBA00022840"/>
    </source>
</evidence>
<keyword evidence="4" id="KW-0479">Metal-binding</keyword>
<comment type="similarity">
    <text evidence="3">Belongs to the helicase family. RecQ subfamily.</text>
</comment>
<evidence type="ECO:0000256" key="13">
    <source>
        <dbReference type="ARBA" id="ARBA00023204"/>
    </source>
</evidence>
<dbReference type="GO" id="GO:0030894">
    <property type="term" value="C:replisome"/>
    <property type="evidence" value="ECO:0007669"/>
    <property type="project" value="TreeGrafter"/>
</dbReference>
<reference evidence="20" key="1">
    <citation type="submission" date="2024-07" db="EMBL/GenBank/DDBJ databases">
        <title>Complete genome sequence of Verrucomicrobiaceae bacterium NT6N.</title>
        <authorList>
            <person name="Huang C."/>
            <person name="Takami H."/>
            <person name="Hamasaki K."/>
        </authorList>
    </citation>
    <scope>NUCLEOTIDE SEQUENCE</scope>
    <source>
        <strain evidence="20">NT6N</strain>
    </source>
</reference>
<keyword evidence="8 20" id="KW-0347">Helicase</keyword>
<dbReference type="GO" id="GO:0016787">
    <property type="term" value="F:hydrolase activity"/>
    <property type="evidence" value="ECO:0007669"/>
    <property type="project" value="UniProtKB-KW"/>
</dbReference>
<dbReference type="KEGG" id="osu:NT6N_37550"/>
<evidence type="ECO:0000256" key="15">
    <source>
        <dbReference type="ARBA" id="ARBA00034617"/>
    </source>
</evidence>
<dbReference type="Gene3D" id="3.40.50.300">
    <property type="entry name" value="P-loop containing nucleotide triphosphate hydrolases"/>
    <property type="match status" value="2"/>
</dbReference>
<dbReference type="InterPro" id="IPR010997">
    <property type="entry name" value="HRDC-like_sf"/>
</dbReference>
<dbReference type="Pfam" id="PF00570">
    <property type="entry name" value="HRDC"/>
    <property type="match status" value="1"/>
</dbReference>
<keyword evidence="6" id="KW-0227">DNA damage</keyword>
<dbReference type="CDD" id="cd18794">
    <property type="entry name" value="SF2_C_RecQ"/>
    <property type="match status" value="1"/>
</dbReference>
<keyword evidence="12" id="KW-0233">DNA recombination</keyword>
<keyword evidence="7" id="KW-0378">Hydrolase</keyword>
<evidence type="ECO:0000256" key="3">
    <source>
        <dbReference type="ARBA" id="ARBA00005446"/>
    </source>
</evidence>
<dbReference type="GO" id="GO:0046872">
    <property type="term" value="F:metal ion binding"/>
    <property type="evidence" value="ECO:0007669"/>
    <property type="project" value="UniProtKB-KW"/>
</dbReference>
<evidence type="ECO:0000256" key="14">
    <source>
        <dbReference type="ARBA" id="ARBA00023235"/>
    </source>
</evidence>
<keyword evidence="14" id="KW-0413">Isomerase</keyword>
<protein>
    <recommendedName>
        <fullName evidence="16">DNA helicase RecQ</fullName>
        <ecNumber evidence="16">5.6.2.4</ecNumber>
    </recommendedName>
</protein>
<evidence type="ECO:0000256" key="12">
    <source>
        <dbReference type="ARBA" id="ARBA00023172"/>
    </source>
</evidence>
<dbReference type="PROSITE" id="PS51194">
    <property type="entry name" value="HELICASE_CTER"/>
    <property type="match status" value="1"/>
</dbReference>
<dbReference type="PROSITE" id="PS51192">
    <property type="entry name" value="HELICASE_ATP_BIND_1"/>
    <property type="match status" value="1"/>
</dbReference>
<dbReference type="InterPro" id="IPR014001">
    <property type="entry name" value="Helicase_ATP-bd"/>
</dbReference>
<evidence type="ECO:0000256" key="11">
    <source>
        <dbReference type="ARBA" id="ARBA00023125"/>
    </source>
</evidence>
<keyword evidence="11" id="KW-0238">DNA-binding</keyword>
<comment type="cofactor">
    <cofactor evidence="2">
        <name>Zn(2+)</name>
        <dbReference type="ChEBI" id="CHEBI:29105"/>
    </cofactor>
</comment>
<dbReference type="GO" id="GO:0003677">
    <property type="term" value="F:DNA binding"/>
    <property type="evidence" value="ECO:0007669"/>
    <property type="project" value="UniProtKB-KW"/>
</dbReference>
<dbReference type="GO" id="GO:0005524">
    <property type="term" value="F:ATP binding"/>
    <property type="evidence" value="ECO:0007669"/>
    <property type="project" value="UniProtKB-KW"/>
</dbReference>
<organism evidence="20">
    <name type="scientific">Oceaniferula spumae</name>
    <dbReference type="NCBI Taxonomy" id="2979115"/>
    <lineage>
        <taxon>Bacteria</taxon>
        <taxon>Pseudomonadati</taxon>
        <taxon>Verrucomicrobiota</taxon>
        <taxon>Verrucomicrobiia</taxon>
        <taxon>Verrucomicrobiales</taxon>
        <taxon>Verrucomicrobiaceae</taxon>
        <taxon>Oceaniferula</taxon>
    </lineage>
</organism>
<dbReference type="CDD" id="cd17920">
    <property type="entry name" value="DEXHc_RecQ"/>
    <property type="match status" value="1"/>
</dbReference>
<keyword evidence="13" id="KW-0234">DNA repair</keyword>
<evidence type="ECO:0000256" key="9">
    <source>
        <dbReference type="ARBA" id="ARBA00022833"/>
    </source>
</evidence>
<gene>
    <name evidence="20" type="primary">recQ</name>
    <name evidence="20" type="ORF">NT6N_37550</name>
</gene>
<dbReference type="GO" id="GO:0043590">
    <property type="term" value="C:bacterial nucleoid"/>
    <property type="evidence" value="ECO:0007669"/>
    <property type="project" value="TreeGrafter"/>
</dbReference>
<dbReference type="AlphaFoldDB" id="A0AAT9FRR4"/>
<dbReference type="GO" id="GO:0006281">
    <property type="term" value="P:DNA repair"/>
    <property type="evidence" value="ECO:0007669"/>
    <property type="project" value="UniProtKB-KW"/>
</dbReference>
<evidence type="ECO:0000256" key="5">
    <source>
        <dbReference type="ARBA" id="ARBA00022741"/>
    </source>
</evidence>
<evidence type="ECO:0000259" key="19">
    <source>
        <dbReference type="PROSITE" id="PS51194"/>
    </source>
</evidence>
<keyword evidence="10" id="KW-0067">ATP-binding</keyword>
<dbReference type="FunFam" id="3.40.50.300:FF:000156">
    <property type="entry name" value="ATP-dependent DNA helicase recQ"/>
    <property type="match status" value="1"/>
</dbReference>
<feature type="domain" description="Helicase ATP-binding" evidence="18">
    <location>
        <begin position="32"/>
        <end position="203"/>
    </location>
</feature>
<dbReference type="PANTHER" id="PTHR13710">
    <property type="entry name" value="DNA HELICASE RECQ FAMILY MEMBER"/>
    <property type="match status" value="1"/>
</dbReference>
<dbReference type="FunFam" id="3.40.50.300:FF:000296">
    <property type="entry name" value="ATP-dependent DNA helicase RecQ"/>
    <property type="match status" value="1"/>
</dbReference>
<dbReference type="InterPro" id="IPR001650">
    <property type="entry name" value="Helicase_C-like"/>
</dbReference>
<keyword evidence="5" id="KW-0547">Nucleotide-binding</keyword>
<dbReference type="GO" id="GO:0009378">
    <property type="term" value="F:four-way junction helicase activity"/>
    <property type="evidence" value="ECO:0007669"/>
    <property type="project" value="TreeGrafter"/>
</dbReference>
<evidence type="ECO:0000256" key="2">
    <source>
        <dbReference type="ARBA" id="ARBA00001947"/>
    </source>
</evidence>
<comment type="catalytic activity">
    <reaction evidence="15">
        <text>Couples ATP hydrolysis with the unwinding of duplex DNA by translocating in the 3'-5' direction.</text>
        <dbReference type="EC" id="5.6.2.4"/>
    </reaction>
</comment>
<dbReference type="Pfam" id="PF16124">
    <property type="entry name" value="RecQ_Zn_bind"/>
    <property type="match status" value="1"/>
</dbReference>
<dbReference type="NCBIfam" id="TIGR00614">
    <property type="entry name" value="recQ_fam"/>
    <property type="match status" value="1"/>
</dbReference>
<keyword evidence="9" id="KW-0862">Zinc</keyword>
<dbReference type="InterPro" id="IPR011545">
    <property type="entry name" value="DEAD/DEAH_box_helicase_dom"/>
</dbReference>
<dbReference type="InterPro" id="IPR029491">
    <property type="entry name" value="Helicase_HTH"/>
</dbReference>
<dbReference type="Gene3D" id="1.10.10.1390">
    <property type="entry name" value="ATP-dependent DNA helicase RecQ"/>
    <property type="match status" value="1"/>
</dbReference>
<dbReference type="EC" id="5.6.2.4" evidence="16"/>
<dbReference type="GO" id="GO:0009432">
    <property type="term" value="P:SOS response"/>
    <property type="evidence" value="ECO:0007669"/>
    <property type="project" value="UniProtKB-UniRule"/>
</dbReference>
<evidence type="ECO:0000256" key="7">
    <source>
        <dbReference type="ARBA" id="ARBA00022801"/>
    </source>
</evidence>
<dbReference type="SMART" id="SM00956">
    <property type="entry name" value="RQC"/>
    <property type="match status" value="1"/>
</dbReference>
<dbReference type="InterPro" id="IPR032284">
    <property type="entry name" value="RecQ_Zn-bd"/>
</dbReference>
<dbReference type="InterPro" id="IPR036388">
    <property type="entry name" value="WH-like_DNA-bd_sf"/>
</dbReference>
<dbReference type="Pfam" id="PF09382">
    <property type="entry name" value="RQC"/>
    <property type="match status" value="1"/>
</dbReference>
<dbReference type="SUPFAM" id="SSF47819">
    <property type="entry name" value="HRDC-like"/>
    <property type="match status" value="1"/>
</dbReference>
<dbReference type="Pfam" id="PF00271">
    <property type="entry name" value="Helicase_C"/>
    <property type="match status" value="1"/>
</dbReference>
<proteinExistence type="inferred from homology"/>
<dbReference type="InterPro" id="IPR044876">
    <property type="entry name" value="HRDC_dom_sf"/>
</dbReference>
<dbReference type="PANTHER" id="PTHR13710:SF105">
    <property type="entry name" value="ATP-DEPENDENT DNA HELICASE Q1"/>
    <property type="match status" value="1"/>
</dbReference>
<dbReference type="SMART" id="SM00490">
    <property type="entry name" value="HELICc"/>
    <property type="match status" value="1"/>
</dbReference>
<evidence type="ECO:0000256" key="6">
    <source>
        <dbReference type="ARBA" id="ARBA00022763"/>
    </source>
</evidence>
<comment type="cofactor">
    <cofactor evidence="1">
        <name>Mg(2+)</name>
        <dbReference type="ChEBI" id="CHEBI:18420"/>
    </cofactor>
</comment>
<evidence type="ECO:0000256" key="8">
    <source>
        <dbReference type="ARBA" id="ARBA00022806"/>
    </source>
</evidence>
<dbReference type="SUPFAM" id="SSF52540">
    <property type="entry name" value="P-loop containing nucleoside triphosphate hydrolases"/>
    <property type="match status" value="1"/>
</dbReference>
<dbReference type="InterPro" id="IPR002121">
    <property type="entry name" value="HRDC_dom"/>
</dbReference>
<dbReference type="SUPFAM" id="SSF46785">
    <property type="entry name" value="Winged helix' DNA-binding domain"/>
    <property type="match status" value="1"/>
</dbReference>
<dbReference type="EMBL" id="AP026866">
    <property type="protein sequence ID" value="BDS08715.1"/>
    <property type="molecule type" value="Genomic_DNA"/>
</dbReference>
<dbReference type="InterPro" id="IPR004589">
    <property type="entry name" value="DNA_helicase_ATP-dep_RecQ"/>
</dbReference>
<dbReference type="Pfam" id="PF14493">
    <property type="entry name" value="HTH_40"/>
    <property type="match status" value="1"/>
</dbReference>
<dbReference type="Gene3D" id="1.10.150.80">
    <property type="entry name" value="HRDC domain"/>
    <property type="match status" value="1"/>
</dbReference>
<sequence length="734" mass="81556">MNSTQSPPQALDDILQKLYGFREFRPHQRGLVEGLLAGKDVFGVMPTGGGKSLCYQLPAHMLEGTAVVVSPLIALMKDQVDAANANGIKAAYLNSTLSHQEAAAVESAYRAGALDLLYLAPERLALPGFADTLRQNARKAPSFFAIDEAHCISEWGHDFRPDYLFLSRLRELFPNTPVGAFTATATEKVAEDIEKRLGLQSAVKVRASFDRTNLFYEVRAKKDWEIQLVEFIRKRPNQNGIIYRTSRKSVESTAELLKANGINAAAYHAGMEAEDRSRIQDAFIRDDINVMVATVAFGMGVDKADVRYVIHGDLPKNIESYYQETGRAGRDGEPSHCMLLYAPGDAVKVRRFIDDIADQAERQRSSDLLRAMERFASVPSCRRRSLLNYFNENYQEESCGGCDYCTGNFQRVDATRQAQMLLSAVARTGGKFGAIHICDIVCGANTAKIRQFEHNELKTYGVGKDRPKSYWRSLLDALMAEGKLQQSRDQFPVPQITQAGTEVMFGREKFHINEDTRVEPEKVNQRRSGQAVQIECHEGLFELLRVLRKEVADAASVPPYVVFSDRSLRSIAATMPESEEEMLQLHGIGQNKCEKYAETFLTAVATYLKQHPDAVNEKQALPSAPAPRKETIKRGPSATTLVTHALVKKGHSIEDIAQQRELAQSTIESHIAKLIETGEDIDVKTYVTDAQITLCQELFAEHGMDALAPVIEAAGDKLGYGEAKIIRAMMQKVG</sequence>
<dbReference type="InterPro" id="IPR018982">
    <property type="entry name" value="RQC_domain"/>
</dbReference>
<dbReference type="InterPro" id="IPR027417">
    <property type="entry name" value="P-loop_NTPase"/>
</dbReference>
<dbReference type="NCBIfam" id="TIGR01389">
    <property type="entry name" value="recQ"/>
    <property type="match status" value="1"/>
</dbReference>
<evidence type="ECO:0000313" key="20">
    <source>
        <dbReference type="EMBL" id="BDS08715.1"/>
    </source>
</evidence>
<dbReference type="SMART" id="SM00341">
    <property type="entry name" value="HRDC"/>
    <property type="match status" value="1"/>
</dbReference>
<name>A0AAT9FRR4_9BACT</name>
<dbReference type="GO" id="GO:0006260">
    <property type="term" value="P:DNA replication"/>
    <property type="evidence" value="ECO:0007669"/>
    <property type="project" value="InterPro"/>
</dbReference>
<evidence type="ECO:0000259" key="18">
    <source>
        <dbReference type="PROSITE" id="PS51192"/>
    </source>
</evidence>
<dbReference type="GO" id="GO:0006310">
    <property type="term" value="P:DNA recombination"/>
    <property type="evidence" value="ECO:0007669"/>
    <property type="project" value="UniProtKB-UniRule"/>
</dbReference>
<evidence type="ECO:0000256" key="1">
    <source>
        <dbReference type="ARBA" id="ARBA00001946"/>
    </source>
</evidence>
<dbReference type="GO" id="GO:0043138">
    <property type="term" value="F:3'-5' DNA helicase activity"/>
    <property type="evidence" value="ECO:0007669"/>
    <property type="project" value="UniProtKB-EC"/>
</dbReference>
<evidence type="ECO:0000259" key="17">
    <source>
        <dbReference type="PROSITE" id="PS50967"/>
    </source>
</evidence>
<dbReference type="Gene3D" id="1.10.10.10">
    <property type="entry name" value="Winged helix-like DNA-binding domain superfamily/Winged helix DNA-binding domain"/>
    <property type="match status" value="1"/>
</dbReference>
<dbReference type="PROSITE" id="PS50967">
    <property type="entry name" value="HRDC"/>
    <property type="match status" value="1"/>
</dbReference>
<dbReference type="InterPro" id="IPR036390">
    <property type="entry name" value="WH_DNA-bd_sf"/>
</dbReference>
<feature type="domain" description="Helicase C-terminal" evidence="19">
    <location>
        <begin position="224"/>
        <end position="373"/>
    </location>
</feature>
<dbReference type="SMART" id="SM00487">
    <property type="entry name" value="DEXDc"/>
    <property type="match status" value="1"/>
</dbReference>
<accession>A0AAT9FRR4</accession>
<dbReference type="InterPro" id="IPR006293">
    <property type="entry name" value="DNA_helicase_ATP-dep_RecQ_bac"/>
</dbReference>
<evidence type="ECO:0000256" key="16">
    <source>
        <dbReference type="NCBIfam" id="TIGR01389"/>
    </source>
</evidence>
<feature type="domain" description="HRDC" evidence="17">
    <location>
        <begin position="534"/>
        <end position="614"/>
    </location>
</feature>
<evidence type="ECO:0000256" key="4">
    <source>
        <dbReference type="ARBA" id="ARBA00022723"/>
    </source>
</evidence>